<comment type="caution">
    <text evidence="1">The sequence shown here is derived from an EMBL/GenBank/DDBJ whole genome shotgun (WGS) entry which is preliminary data.</text>
</comment>
<accession>A0A8J4G8B3</accession>
<evidence type="ECO:0000313" key="1">
    <source>
        <dbReference type="EMBL" id="GIM02236.1"/>
    </source>
</evidence>
<organism evidence="1 2">
    <name type="scientific">Volvox reticuliferus</name>
    <dbReference type="NCBI Taxonomy" id="1737510"/>
    <lineage>
        <taxon>Eukaryota</taxon>
        <taxon>Viridiplantae</taxon>
        <taxon>Chlorophyta</taxon>
        <taxon>core chlorophytes</taxon>
        <taxon>Chlorophyceae</taxon>
        <taxon>CS clade</taxon>
        <taxon>Chlamydomonadales</taxon>
        <taxon>Volvocaceae</taxon>
        <taxon>Volvox</taxon>
    </lineage>
</organism>
<evidence type="ECO:0000313" key="2">
    <source>
        <dbReference type="Proteomes" id="UP000722791"/>
    </source>
</evidence>
<proteinExistence type="predicted"/>
<dbReference type="AlphaFoldDB" id="A0A8J4G8B3"/>
<feature type="non-terminal residue" evidence="1">
    <location>
        <position position="163"/>
    </location>
</feature>
<gene>
    <name evidence="1" type="ORF">Vretimale_7152</name>
</gene>
<name>A0A8J4G8B3_9CHLO</name>
<dbReference type="Proteomes" id="UP000722791">
    <property type="component" value="Unassembled WGS sequence"/>
</dbReference>
<reference evidence="1" key="1">
    <citation type="journal article" date="2021" name="Proc. Natl. Acad. Sci. U.S.A.">
        <title>Three genomes in the algal genus Volvox reveal the fate of a haploid sex-determining region after a transition to homothallism.</title>
        <authorList>
            <person name="Yamamoto K."/>
            <person name="Hamaji T."/>
            <person name="Kawai-Toyooka H."/>
            <person name="Matsuzaki R."/>
            <person name="Takahashi F."/>
            <person name="Nishimura Y."/>
            <person name="Kawachi M."/>
            <person name="Noguchi H."/>
            <person name="Minakuchi Y."/>
            <person name="Umen J.G."/>
            <person name="Toyoda A."/>
            <person name="Nozaki H."/>
        </authorList>
    </citation>
    <scope>NUCLEOTIDE SEQUENCE</scope>
    <source>
        <strain evidence="1">NIES-3785</strain>
    </source>
</reference>
<sequence>METNHAFARAVTFTNVEPAALPAFVTSRFAGPTLAQYKVTPTTQISVASTSVLPMLYTAKLRYPTYNAATDKADAEDKYPADGSALLVVPHGKLFRGGSFRKFNAWVACGNPDAPDLGCVELAVKQSAPDNFVAQLQAAADDNTPLYIYAAKISAPSNTQYNN</sequence>
<protein>
    <submittedName>
        <fullName evidence="1">Uncharacterized protein</fullName>
    </submittedName>
</protein>
<dbReference type="EMBL" id="BNCQ01000011">
    <property type="protein sequence ID" value="GIM02236.1"/>
    <property type="molecule type" value="Genomic_DNA"/>
</dbReference>